<evidence type="ECO:0000256" key="1">
    <source>
        <dbReference type="ARBA" id="ARBA00011975"/>
    </source>
</evidence>
<reference evidence="8 9" key="1">
    <citation type="submission" date="2018-08" db="EMBL/GenBank/DDBJ databases">
        <title>Thalassotalea euphylliae genome.</title>
        <authorList>
            <person name="Summers S."/>
            <person name="Rice S.A."/>
            <person name="Freckelton M.L."/>
            <person name="Nedved B.T."/>
            <person name="Hadfield M.G."/>
        </authorList>
    </citation>
    <scope>NUCLEOTIDE SEQUENCE [LARGE SCALE GENOMIC DNA]</scope>
    <source>
        <strain evidence="8 9">H2</strain>
    </source>
</reference>
<keyword evidence="2 7" id="KW-0489">Methyltransferase</keyword>
<evidence type="ECO:0000256" key="4">
    <source>
        <dbReference type="ARBA" id="ARBA00022691"/>
    </source>
</evidence>
<sequence length="373" mass="42152">MKTISLFSGAGGLDIGASMAGAEVVCCVDTDADSIETLKLNQFTQKATILKADVSELTGEYILSKCGISQLDVDFVIGGPPCQSFSKNRYWTKSGEESLRRRKQRKEQADKNGEQFLAKVELSKATKNIDVDEDERTSLVMEYARLINEISPKGFLFENVQSITHPKNKKYLDEFISFMSECGYKVREFRLSSELFGVPQKRKRVFVVGHKTKELGEPIVTHSSDEESDLKPLTTAKEAIGQYDSSEYFEEGEVMDGRWSQYLPDIPPGMNYKALTSWAGYENPVFEAETKFWNFLLKLHPDKISWTIPASPGPWIGPLHWDNRRLRTVEMAALQTFPHGYEFYGSRRSKVRQIGNAVPPLMAKAVMDVLIKS</sequence>
<dbReference type="OrthoDB" id="9813719at2"/>
<dbReference type="SUPFAM" id="SSF53335">
    <property type="entry name" value="S-adenosyl-L-methionine-dependent methyltransferases"/>
    <property type="match status" value="1"/>
</dbReference>
<evidence type="ECO:0000256" key="5">
    <source>
        <dbReference type="ARBA" id="ARBA00022747"/>
    </source>
</evidence>
<dbReference type="PRINTS" id="PR00105">
    <property type="entry name" value="C5METTRFRASE"/>
</dbReference>
<dbReference type="Gene3D" id="3.40.50.150">
    <property type="entry name" value="Vaccinia Virus protein VP39"/>
    <property type="match status" value="1"/>
</dbReference>
<gene>
    <name evidence="8" type="ORF">DXX92_04560</name>
</gene>
<comment type="similarity">
    <text evidence="7">Belongs to the class I-like SAM-binding methyltransferase superfamily. C5-methyltransferase family.</text>
</comment>
<dbReference type="PROSITE" id="PS51679">
    <property type="entry name" value="SAM_MT_C5"/>
    <property type="match status" value="1"/>
</dbReference>
<dbReference type="GO" id="GO:0003886">
    <property type="term" value="F:DNA (cytosine-5-)-methyltransferase activity"/>
    <property type="evidence" value="ECO:0007669"/>
    <property type="project" value="UniProtKB-EC"/>
</dbReference>
<keyword evidence="5" id="KW-0680">Restriction system</keyword>
<dbReference type="InterPro" id="IPR018117">
    <property type="entry name" value="C5_DNA_meth_AS"/>
</dbReference>
<comment type="caution">
    <text evidence="8">The sequence shown here is derived from an EMBL/GenBank/DDBJ whole genome shotgun (WGS) entry which is preliminary data.</text>
</comment>
<dbReference type="InterPro" id="IPR050390">
    <property type="entry name" value="C5-Methyltransferase"/>
</dbReference>
<feature type="active site" evidence="7">
    <location>
        <position position="82"/>
    </location>
</feature>
<dbReference type="AlphaFoldDB" id="A0A3E0UEZ8"/>
<dbReference type="InterPro" id="IPR031303">
    <property type="entry name" value="C5_meth_CS"/>
</dbReference>
<dbReference type="EC" id="2.1.1.37" evidence="1"/>
<keyword evidence="3 7" id="KW-0808">Transferase</keyword>
<dbReference type="PROSITE" id="PS00095">
    <property type="entry name" value="C5_MTASE_2"/>
    <property type="match status" value="1"/>
</dbReference>
<dbReference type="RefSeq" id="WP_115999361.1">
    <property type="nucleotide sequence ID" value="NZ_QUOV01000001.1"/>
</dbReference>
<proteinExistence type="inferred from homology"/>
<dbReference type="GO" id="GO:0009307">
    <property type="term" value="P:DNA restriction-modification system"/>
    <property type="evidence" value="ECO:0007669"/>
    <property type="project" value="UniProtKB-KW"/>
</dbReference>
<dbReference type="InterPro" id="IPR029063">
    <property type="entry name" value="SAM-dependent_MTases_sf"/>
</dbReference>
<dbReference type="EMBL" id="QUOV01000001">
    <property type="protein sequence ID" value="REL34685.1"/>
    <property type="molecule type" value="Genomic_DNA"/>
</dbReference>
<dbReference type="GO" id="GO:0032259">
    <property type="term" value="P:methylation"/>
    <property type="evidence" value="ECO:0007669"/>
    <property type="project" value="UniProtKB-KW"/>
</dbReference>
<evidence type="ECO:0000313" key="9">
    <source>
        <dbReference type="Proteomes" id="UP000256999"/>
    </source>
</evidence>
<dbReference type="GO" id="GO:0044027">
    <property type="term" value="P:negative regulation of gene expression via chromosomal CpG island methylation"/>
    <property type="evidence" value="ECO:0007669"/>
    <property type="project" value="TreeGrafter"/>
</dbReference>
<dbReference type="PANTHER" id="PTHR10629">
    <property type="entry name" value="CYTOSINE-SPECIFIC METHYLTRANSFERASE"/>
    <property type="match status" value="1"/>
</dbReference>
<dbReference type="PANTHER" id="PTHR10629:SF52">
    <property type="entry name" value="DNA (CYTOSINE-5)-METHYLTRANSFERASE 1"/>
    <property type="match status" value="1"/>
</dbReference>
<evidence type="ECO:0000313" key="8">
    <source>
        <dbReference type="EMBL" id="REL34685.1"/>
    </source>
</evidence>
<dbReference type="GO" id="GO:0003677">
    <property type="term" value="F:DNA binding"/>
    <property type="evidence" value="ECO:0007669"/>
    <property type="project" value="TreeGrafter"/>
</dbReference>
<organism evidence="8 9">
    <name type="scientific">Thalassotalea euphylliae</name>
    <dbReference type="NCBI Taxonomy" id="1655234"/>
    <lineage>
        <taxon>Bacteria</taxon>
        <taxon>Pseudomonadati</taxon>
        <taxon>Pseudomonadota</taxon>
        <taxon>Gammaproteobacteria</taxon>
        <taxon>Alteromonadales</taxon>
        <taxon>Colwelliaceae</taxon>
        <taxon>Thalassotalea</taxon>
    </lineage>
</organism>
<evidence type="ECO:0000256" key="3">
    <source>
        <dbReference type="ARBA" id="ARBA00022679"/>
    </source>
</evidence>
<dbReference type="PROSITE" id="PS00094">
    <property type="entry name" value="C5_MTASE_1"/>
    <property type="match status" value="1"/>
</dbReference>
<name>A0A3E0UEZ8_9GAMM</name>
<dbReference type="Gene3D" id="3.90.120.10">
    <property type="entry name" value="DNA Methylase, subunit A, domain 2"/>
    <property type="match status" value="1"/>
</dbReference>
<dbReference type="Pfam" id="PF00145">
    <property type="entry name" value="DNA_methylase"/>
    <property type="match status" value="2"/>
</dbReference>
<dbReference type="Proteomes" id="UP000256999">
    <property type="component" value="Unassembled WGS sequence"/>
</dbReference>
<protein>
    <recommendedName>
        <fullName evidence="1">DNA (cytosine-5-)-methyltransferase</fullName>
        <ecNumber evidence="1">2.1.1.37</ecNumber>
    </recommendedName>
</protein>
<evidence type="ECO:0000256" key="7">
    <source>
        <dbReference type="PROSITE-ProRule" id="PRU01016"/>
    </source>
</evidence>
<keyword evidence="4 7" id="KW-0949">S-adenosyl-L-methionine</keyword>
<evidence type="ECO:0000256" key="2">
    <source>
        <dbReference type="ARBA" id="ARBA00022603"/>
    </source>
</evidence>
<comment type="catalytic activity">
    <reaction evidence="6">
        <text>a 2'-deoxycytidine in DNA + S-adenosyl-L-methionine = a 5-methyl-2'-deoxycytidine in DNA + S-adenosyl-L-homocysteine + H(+)</text>
        <dbReference type="Rhea" id="RHEA:13681"/>
        <dbReference type="Rhea" id="RHEA-COMP:11369"/>
        <dbReference type="Rhea" id="RHEA-COMP:11370"/>
        <dbReference type="ChEBI" id="CHEBI:15378"/>
        <dbReference type="ChEBI" id="CHEBI:57856"/>
        <dbReference type="ChEBI" id="CHEBI:59789"/>
        <dbReference type="ChEBI" id="CHEBI:85452"/>
        <dbReference type="ChEBI" id="CHEBI:85454"/>
        <dbReference type="EC" id="2.1.1.37"/>
    </reaction>
</comment>
<dbReference type="InterPro" id="IPR001525">
    <property type="entry name" value="C5_MeTfrase"/>
</dbReference>
<evidence type="ECO:0000256" key="6">
    <source>
        <dbReference type="ARBA" id="ARBA00047422"/>
    </source>
</evidence>
<accession>A0A3E0UEZ8</accession>